<keyword evidence="1" id="KW-1133">Transmembrane helix</keyword>
<keyword evidence="1" id="KW-0812">Transmembrane</keyword>
<organism evidence="2 3">
    <name type="scientific">Alkalimarinus alittae</name>
    <dbReference type="NCBI Taxonomy" id="2961619"/>
    <lineage>
        <taxon>Bacteria</taxon>
        <taxon>Pseudomonadati</taxon>
        <taxon>Pseudomonadota</taxon>
        <taxon>Gammaproteobacteria</taxon>
        <taxon>Alteromonadales</taxon>
        <taxon>Alteromonadaceae</taxon>
        <taxon>Alkalimarinus</taxon>
    </lineage>
</organism>
<reference evidence="2" key="1">
    <citation type="submission" date="2022-06" db="EMBL/GenBank/DDBJ databases">
        <title>Alkalimarinus sp. nov., isolated from gut of a Alitta virens.</title>
        <authorList>
            <person name="Yang A.I."/>
            <person name="Shin N.-R."/>
        </authorList>
    </citation>
    <scope>NUCLEOTIDE SEQUENCE</scope>
    <source>
        <strain evidence="2">A2M4</strain>
    </source>
</reference>
<keyword evidence="1" id="KW-0472">Membrane</keyword>
<evidence type="ECO:0000313" key="2">
    <source>
        <dbReference type="EMBL" id="UZE94504.1"/>
    </source>
</evidence>
<feature type="transmembrane region" description="Helical" evidence="1">
    <location>
        <begin position="12"/>
        <end position="32"/>
    </location>
</feature>
<evidence type="ECO:0000256" key="1">
    <source>
        <dbReference type="SAM" id="Phobius"/>
    </source>
</evidence>
<sequence>MSQGLSLKAAGHASSLFAAITFTLCVLFDLVFPERAMYQTWQALLPGFEWISWRSYFIGLIESYGYGWYVTLIWIPLYNVIASRDTPAEKKPSSCCKHGAGTEQT</sequence>
<dbReference type="EMBL" id="CP100390">
    <property type="protein sequence ID" value="UZE94504.1"/>
    <property type="molecule type" value="Genomic_DNA"/>
</dbReference>
<proteinExistence type="predicted"/>
<keyword evidence="3" id="KW-1185">Reference proteome</keyword>
<dbReference type="RefSeq" id="WP_265045996.1">
    <property type="nucleotide sequence ID" value="NZ_CP100390.1"/>
</dbReference>
<dbReference type="Proteomes" id="UP001163739">
    <property type="component" value="Chromosome"/>
</dbReference>
<accession>A0ABY6MXI9</accession>
<name>A0ABY6MXI9_9ALTE</name>
<protein>
    <submittedName>
        <fullName evidence="2">DUF5676 family membrane protein</fullName>
    </submittedName>
</protein>
<gene>
    <name evidence="2" type="ORF">NKI27_10420</name>
</gene>
<dbReference type="Pfam" id="PF18926">
    <property type="entry name" value="DUF5676"/>
    <property type="match status" value="1"/>
</dbReference>
<evidence type="ECO:0000313" key="3">
    <source>
        <dbReference type="Proteomes" id="UP001163739"/>
    </source>
</evidence>
<dbReference type="InterPro" id="IPR044020">
    <property type="entry name" value="DUF5676"/>
</dbReference>